<name>A0ABZ1HED1_STRPH</name>
<organism evidence="2 3">
    <name type="scientific">Streptomyces phaeochromogenes</name>
    <dbReference type="NCBI Taxonomy" id="1923"/>
    <lineage>
        <taxon>Bacteria</taxon>
        <taxon>Bacillati</taxon>
        <taxon>Actinomycetota</taxon>
        <taxon>Actinomycetes</taxon>
        <taxon>Kitasatosporales</taxon>
        <taxon>Streptomycetaceae</taxon>
        <taxon>Streptomyces</taxon>
        <taxon>Streptomyces phaeochromogenes group</taxon>
    </lineage>
</organism>
<sequence>MFAGQTGRGGLRSRRLRIAVGVTAAATVIGMGGAFTAQASAGNSAPAPEKVQQVWYSDVCEEPEPVDAVPGKGELPKPGSYKDVELGDKGPVDLGDGDSVEAVPDKGALPKPGSYTDVAIDGKGRIDVRAGGPIDAVPGDGDVCVEPGPGDDDPVEAVPGDSDDVAKPESYRDAKTLAPSIG</sequence>
<feature type="compositionally biased region" description="Basic and acidic residues" evidence="1">
    <location>
        <begin position="80"/>
        <end position="91"/>
    </location>
</feature>
<protein>
    <submittedName>
        <fullName evidence="2">Uncharacterized protein</fullName>
    </submittedName>
</protein>
<evidence type="ECO:0000256" key="1">
    <source>
        <dbReference type="SAM" id="MobiDB-lite"/>
    </source>
</evidence>
<feature type="compositionally biased region" description="Basic and acidic residues" evidence="1">
    <location>
        <begin position="164"/>
        <end position="175"/>
    </location>
</feature>
<feature type="region of interest" description="Disordered" evidence="1">
    <location>
        <begin position="144"/>
        <end position="182"/>
    </location>
</feature>
<dbReference type="EMBL" id="CP109135">
    <property type="protein sequence ID" value="WSD15917.1"/>
    <property type="molecule type" value="Genomic_DNA"/>
</dbReference>
<feature type="region of interest" description="Disordered" evidence="1">
    <location>
        <begin position="63"/>
        <end position="116"/>
    </location>
</feature>
<evidence type="ECO:0000313" key="2">
    <source>
        <dbReference type="EMBL" id="WSD15917.1"/>
    </source>
</evidence>
<dbReference type="RefSeq" id="WP_326759809.1">
    <property type="nucleotide sequence ID" value="NZ_CP109135.1"/>
</dbReference>
<keyword evidence="3" id="KW-1185">Reference proteome</keyword>
<accession>A0ABZ1HED1</accession>
<proteinExistence type="predicted"/>
<evidence type="ECO:0000313" key="3">
    <source>
        <dbReference type="Proteomes" id="UP001340816"/>
    </source>
</evidence>
<dbReference type="Proteomes" id="UP001340816">
    <property type="component" value="Chromosome"/>
</dbReference>
<gene>
    <name evidence="2" type="ORF">OHB35_23190</name>
</gene>
<reference evidence="2 3" key="1">
    <citation type="submission" date="2022-10" db="EMBL/GenBank/DDBJ databases">
        <title>The complete genomes of actinobacterial strains from the NBC collection.</title>
        <authorList>
            <person name="Joergensen T.S."/>
            <person name="Alvarez Arevalo M."/>
            <person name="Sterndorff E.B."/>
            <person name="Faurdal D."/>
            <person name="Vuksanovic O."/>
            <person name="Mourched A.-S."/>
            <person name="Charusanti P."/>
            <person name="Shaw S."/>
            <person name="Blin K."/>
            <person name="Weber T."/>
        </authorList>
    </citation>
    <scope>NUCLEOTIDE SEQUENCE [LARGE SCALE GENOMIC DNA]</scope>
    <source>
        <strain evidence="2 3">NBC 01752</strain>
    </source>
</reference>